<keyword evidence="2" id="KW-1185">Reference proteome</keyword>
<dbReference type="EMBL" id="JARUJP010000003">
    <property type="protein sequence ID" value="MDW8800387.1"/>
    <property type="molecule type" value="Genomic_DNA"/>
</dbReference>
<gene>
    <name evidence="1" type="ORF">P8V03_04380</name>
</gene>
<comment type="caution">
    <text evidence="1">The sequence shown here is derived from an EMBL/GenBank/DDBJ whole genome shotgun (WGS) entry which is preliminary data.</text>
</comment>
<dbReference type="RefSeq" id="WP_261672372.1">
    <property type="nucleotide sequence ID" value="NZ_JARUJP010000003.1"/>
</dbReference>
<sequence length="99" mass="11277">MLTIDKKALEYAQERNGSFIVKTISASGGCCDVPIKDLSIEFLVDFKESSNYKSFEYKGVKVFIEKYLQLEEDILIYQKMKLPFIGSIFGSKGISVKYI</sequence>
<evidence type="ECO:0000313" key="1">
    <source>
        <dbReference type="EMBL" id="MDW8800387.1"/>
    </source>
</evidence>
<evidence type="ECO:0000313" key="2">
    <source>
        <dbReference type="Proteomes" id="UP001281656"/>
    </source>
</evidence>
<reference evidence="1 2" key="1">
    <citation type="submission" date="2023-04" db="EMBL/GenBank/DDBJ databases">
        <title>Clostridium tannerae sp. nov., isolated from the fecal material of an alpaca.</title>
        <authorList>
            <person name="Miller S."/>
            <person name="Hendry M."/>
            <person name="King J."/>
            <person name="Sankaranarayanan K."/>
            <person name="Lawson P.A."/>
        </authorList>
    </citation>
    <scope>NUCLEOTIDE SEQUENCE [LARGE SCALE GENOMIC DNA]</scope>
    <source>
        <strain evidence="1 2">A1-XYC3</strain>
    </source>
</reference>
<organism evidence="1 2">
    <name type="scientific">Clostridium tanneri</name>
    <dbReference type="NCBI Taxonomy" id="3037988"/>
    <lineage>
        <taxon>Bacteria</taxon>
        <taxon>Bacillati</taxon>
        <taxon>Bacillota</taxon>
        <taxon>Clostridia</taxon>
        <taxon>Eubacteriales</taxon>
        <taxon>Clostridiaceae</taxon>
        <taxon>Clostridium</taxon>
    </lineage>
</organism>
<protein>
    <recommendedName>
        <fullName evidence="3">DUF779 domain-containing protein</fullName>
    </recommendedName>
</protein>
<name>A0ABU4JQF3_9CLOT</name>
<evidence type="ECO:0008006" key="3">
    <source>
        <dbReference type="Google" id="ProtNLM"/>
    </source>
</evidence>
<proteinExistence type="predicted"/>
<dbReference type="Proteomes" id="UP001281656">
    <property type="component" value="Unassembled WGS sequence"/>
</dbReference>
<accession>A0ABU4JQF3</accession>